<feature type="signal peptide" evidence="1">
    <location>
        <begin position="1"/>
        <end position="24"/>
    </location>
</feature>
<comment type="caution">
    <text evidence="3">The sequence shown here is derived from an EMBL/GenBank/DDBJ whole genome shotgun (WGS) entry which is preliminary data.</text>
</comment>
<dbReference type="AlphaFoldDB" id="A0AAW2BQ27"/>
<sequence>MALRLTYWILVFHLLFLMCDHGNGARDVVAKQDWKQVEMTDQPDSASHETTSGTKESDYITAYRTTDAKKSGYVAQGGYAAAYSYSSKQDAKDSYITTYGTKEASKNSEMGHKKHCDHANGRKDVPKQHLKEAKNSGYAGGYAAAYSYGSKQDAKDSYITAYETRKDAKDNYKTAYTKQDAKDGYVTRYGTKDASKNSRMEHEKHGEVEDVANNLKQGKVENRKEMDQPYIAGYNKNREANYITSYTSQATKDSYITKYETKEASKNSGMEHKKHDGVEDVTNEKEVDQPYIAGYNRNKGANYLTSYGTKEDAKDNYITAYARQDAKNSYITQNGDASKNSRMDHQEHDGVEDVTNQKEMDQPYIAGYRKDAKDNYMAQYGTRQEAKESPIQESDQSYIAGYRNKQELKESNYITSYGDREDSKSSVIEHENNMLTKPSSHMDHLGAFKSGFFTMDDLFVGNIMPLYFPIQELSEFLPREEADSIPFSMPQLPNVLQLFSIPIDSPNARAMEDTLQQCEATPITGETKLCATSLESMLDFVHSIMGSWANLNVLTTKHPTMSTALTQNYDVLRVSKELYAPKWVACHPLPYPYKIFFCHFIENTKIFKVLLGGENGHKVEAVAVCHMDTSDWDPNHILFRQLGVRPGSSPVCHFLPKYHLVWVPSPTTASI</sequence>
<keyword evidence="1" id="KW-0732">Signal</keyword>
<protein>
    <recommendedName>
        <fullName evidence="2">BURP domain-containing protein</fullName>
    </recommendedName>
</protein>
<dbReference type="Pfam" id="PF03181">
    <property type="entry name" value="BURP"/>
    <property type="match status" value="1"/>
</dbReference>
<dbReference type="Proteomes" id="UP001459277">
    <property type="component" value="Unassembled WGS sequence"/>
</dbReference>
<organism evidence="3 4">
    <name type="scientific">Lithocarpus litseifolius</name>
    <dbReference type="NCBI Taxonomy" id="425828"/>
    <lineage>
        <taxon>Eukaryota</taxon>
        <taxon>Viridiplantae</taxon>
        <taxon>Streptophyta</taxon>
        <taxon>Embryophyta</taxon>
        <taxon>Tracheophyta</taxon>
        <taxon>Spermatophyta</taxon>
        <taxon>Magnoliopsida</taxon>
        <taxon>eudicotyledons</taxon>
        <taxon>Gunneridae</taxon>
        <taxon>Pentapetalae</taxon>
        <taxon>rosids</taxon>
        <taxon>fabids</taxon>
        <taxon>Fagales</taxon>
        <taxon>Fagaceae</taxon>
        <taxon>Lithocarpus</taxon>
    </lineage>
</organism>
<name>A0AAW2BQ27_9ROSI</name>
<dbReference type="EMBL" id="JAZDWU010000010">
    <property type="protein sequence ID" value="KAK9988104.1"/>
    <property type="molecule type" value="Genomic_DNA"/>
</dbReference>
<dbReference type="PANTHER" id="PTHR31236:SF59">
    <property type="entry name" value="BURP DOMAIN PROTEIN"/>
    <property type="match status" value="1"/>
</dbReference>
<dbReference type="PANTHER" id="PTHR31236">
    <property type="entry name" value="BURP DOMAIN PROTEIN USPL1-LIKE"/>
    <property type="match status" value="1"/>
</dbReference>
<evidence type="ECO:0000259" key="2">
    <source>
        <dbReference type="PROSITE" id="PS51277"/>
    </source>
</evidence>
<reference evidence="3 4" key="1">
    <citation type="submission" date="2024-01" db="EMBL/GenBank/DDBJ databases">
        <title>A telomere-to-telomere, gap-free genome of sweet tea (Lithocarpus litseifolius).</title>
        <authorList>
            <person name="Zhou J."/>
        </authorList>
    </citation>
    <scope>NUCLEOTIDE SEQUENCE [LARGE SCALE GENOMIC DNA]</scope>
    <source>
        <strain evidence="3">Zhou-2022a</strain>
        <tissue evidence="3">Leaf</tissue>
    </source>
</reference>
<dbReference type="InterPro" id="IPR044816">
    <property type="entry name" value="BURP"/>
</dbReference>
<evidence type="ECO:0000313" key="4">
    <source>
        <dbReference type="Proteomes" id="UP001459277"/>
    </source>
</evidence>
<dbReference type="InterPro" id="IPR004873">
    <property type="entry name" value="BURP_dom"/>
</dbReference>
<feature type="domain" description="BURP" evidence="2">
    <location>
        <begin position="452"/>
        <end position="665"/>
    </location>
</feature>
<keyword evidence="4" id="KW-1185">Reference proteome</keyword>
<dbReference type="SMART" id="SM01045">
    <property type="entry name" value="BURP"/>
    <property type="match status" value="1"/>
</dbReference>
<proteinExistence type="predicted"/>
<dbReference type="PROSITE" id="PS51277">
    <property type="entry name" value="BURP"/>
    <property type="match status" value="1"/>
</dbReference>
<feature type="chain" id="PRO_5043901257" description="BURP domain-containing protein" evidence="1">
    <location>
        <begin position="25"/>
        <end position="671"/>
    </location>
</feature>
<accession>A0AAW2BQ27</accession>
<evidence type="ECO:0000313" key="3">
    <source>
        <dbReference type="EMBL" id="KAK9988104.1"/>
    </source>
</evidence>
<evidence type="ECO:0000256" key="1">
    <source>
        <dbReference type="SAM" id="SignalP"/>
    </source>
</evidence>
<gene>
    <name evidence="3" type="ORF">SO802_028343</name>
</gene>